<dbReference type="InterPro" id="IPR027474">
    <property type="entry name" value="L-asparaginase_N"/>
</dbReference>
<dbReference type="PRINTS" id="PR00139">
    <property type="entry name" value="ASNGLNASE"/>
</dbReference>
<dbReference type="EMBL" id="JBFNQN010000002">
    <property type="protein sequence ID" value="MEW9263642.1"/>
    <property type="molecule type" value="Genomic_DNA"/>
</dbReference>
<comment type="similarity">
    <text evidence="1">Belongs to the asparaginase 1 family.</text>
</comment>
<feature type="domain" description="Asparaginase/glutaminase C-terminal" evidence="4">
    <location>
        <begin position="205"/>
        <end position="310"/>
    </location>
</feature>
<evidence type="ECO:0000259" key="3">
    <source>
        <dbReference type="Pfam" id="PF00710"/>
    </source>
</evidence>
<dbReference type="InterPro" id="IPR036152">
    <property type="entry name" value="Asp/glu_Ase-like_sf"/>
</dbReference>
<reference evidence="5 6" key="1">
    <citation type="submission" date="2024-07" db="EMBL/GenBank/DDBJ databases">
        <authorList>
            <person name="Thanompreechachai J."/>
            <person name="Duangmal K."/>
        </authorList>
    </citation>
    <scope>NUCLEOTIDE SEQUENCE [LARGE SCALE GENOMIC DNA]</scope>
    <source>
        <strain evidence="5 6">KCTC 19886</strain>
    </source>
</reference>
<comment type="caution">
    <text evidence="5">The sequence shown here is derived from an EMBL/GenBank/DDBJ whole genome shotgun (WGS) entry which is preliminary data.</text>
</comment>
<dbReference type="PIRSF" id="PIRSF500176">
    <property type="entry name" value="L_ASNase"/>
    <property type="match status" value="1"/>
</dbReference>
<dbReference type="Pfam" id="PF17763">
    <property type="entry name" value="Asparaginase_C"/>
    <property type="match status" value="1"/>
</dbReference>
<proteinExistence type="inferred from homology"/>
<protein>
    <submittedName>
        <fullName evidence="5">Asparaginase</fullName>
    </submittedName>
</protein>
<evidence type="ECO:0000313" key="5">
    <source>
        <dbReference type="EMBL" id="MEW9263642.1"/>
    </source>
</evidence>
<name>A0ABV3P283_9ACTN</name>
<dbReference type="Pfam" id="PF00710">
    <property type="entry name" value="Asparaginase"/>
    <property type="match status" value="1"/>
</dbReference>
<dbReference type="PIRSF" id="PIRSF001220">
    <property type="entry name" value="L-ASNase_gatD"/>
    <property type="match status" value="1"/>
</dbReference>
<dbReference type="InterPro" id="IPR006034">
    <property type="entry name" value="Asparaginase/glutaminase-like"/>
</dbReference>
<dbReference type="RefSeq" id="WP_367636247.1">
    <property type="nucleotide sequence ID" value="NZ_JBFNQN010000002.1"/>
</dbReference>
<dbReference type="PANTHER" id="PTHR11707:SF28">
    <property type="entry name" value="60 KDA LYSOPHOSPHOLIPASE"/>
    <property type="match status" value="1"/>
</dbReference>
<dbReference type="Proteomes" id="UP001555826">
    <property type="component" value="Unassembled WGS sequence"/>
</dbReference>
<accession>A0ABV3P283</accession>
<evidence type="ECO:0000313" key="6">
    <source>
        <dbReference type="Proteomes" id="UP001555826"/>
    </source>
</evidence>
<dbReference type="SUPFAM" id="SSF53774">
    <property type="entry name" value="Glutaminase/Asparaginase"/>
    <property type="match status" value="1"/>
</dbReference>
<keyword evidence="6" id="KW-1185">Reference proteome</keyword>
<dbReference type="PROSITE" id="PS51732">
    <property type="entry name" value="ASN_GLN_ASE_3"/>
    <property type="match status" value="1"/>
</dbReference>
<dbReference type="InterPro" id="IPR027473">
    <property type="entry name" value="L-asparaginase_C"/>
</dbReference>
<sequence>MSLQLIATGGTISSTGGLGALEARLGADELLATLTRPSAEDVRTLDLTTVVSSALTGRDLLRLHRAVRAALDEGVDGVVVTHGTDAMEETALLLDLLHDDDRPVVLTGAQRAADAVAPDGPANLAAALELAAHPDARGCGVLVVFDGEAYAARGVRKVHTVRAGAFAAPGLGPTHRVAAGRVDLLRRSVRRAGWSLPADVVDLPRVDVVATHLGADGSLLTAARTAGAAGIVVAAMGAGNTPPGVTTAVEEACAAGVPVVITSRVPEGPVAPLYGSGGSALQRGGAVLAGDLSPWQARTVLAVALAADPDDPVRACAAAFART</sequence>
<evidence type="ECO:0000259" key="4">
    <source>
        <dbReference type="Pfam" id="PF17763"/>
    </source>
</evidence>
<dbReference type="PANTHER" id="PTHR11707">
    <property type="entry name" value="L-ASPARAGINASE"/>
    <property type="match status" value="1"/>
</dbReference>
<dbReference type="SMART" id="SM00870">
    <property type="entry name" value="Asparaginase"/>
    <property type="match status" value="1"/>
</dbReference>
<gene>
    <name evidence="5" type="ORF">AB1207_02670</name>
</gene>
<evidence type="ECO:0000256" key="1">
    <source>
        <dbReference type="ARBA" id="ARBA00010518"/>
    </source>
</evidence>
<evidence type="ECO:0000256" key="2">
    <source>
        <dbReference type="ARBA" id="ARBA00022801"/>
    </source>
</evidence>
<keyword evidence="2" id="KW-0378">Hydrolase</keyword>
<dbReference type="InterPro" id="IPR004550">
    <property type="entry name" value="AsnASE_II"/>
</dbReference>
<organism evidence="5 6">
    <name type="scientific">Kineococcus endophyticus</name>
    <dbReference type="NCBI Taxonomy" id="1181883"/>
    <lineage>
        <taxon>Bacteria</taxon>
        <taxon>Bacillati</taxon>
        <taxon>Actinomycetota</taxon>
        <taxon>Actinomycetes</taxon>
        <taxon>Kineosporiales</taxon>
        <taxon>Kineosporiaceae</taxon>
        <taxon>Kineococcus</taxon>
    </lineage>
</organism>
<dbReference type="Gene3D" id="3.40.50.1170">
    <property type="entry name" value="L-asparaginase, N-terminal domain"/>
    <property type="match status" value="1"/>
</dbReference>
<dbReference type="SFLD" id="SFLDS00057">
    <property type="entry name" value="Glutaminase/Asparaginase"/>
    <property type="match status" value="1"/>
</dbReference>
<dbReference type="InterPro" id="IPR037152">
    <property type="entry name" value="L-asparaginase_N_sf"/>
</dbReference>
<feature type="domain" description="L-asparaginase N-terminal" evidence="3">
    <location>
        <begin position="4"/>
        <end position="188"/>
    </location>
</feature>
<dbReference type="CDD" id="cd08964">
    <property type="entry name" value="L-asparaginase_II"/>
    <property type="match status" value="1"/>
</dbReference>
<dbReference type="Gene3D" id="3.40.50.40">
    <property type="match status" value="1"/>
</dbReference>
<dbReference type="InterPro" id="IPR040919">
    <property type="entry name" value="Asparaginase_C"/>
</dbReference>